<name>A0ABT2U991_9BACL</name>
<organism evidence="5 6">
    <name type="scientific">Paenibacillus baimaensis</name>
    <dbReference type="NCBI Taxonomy" id="2982185"/>
    <lineage>
        <taxon>Bacteria</taxon>
        <taxon>Bacillati</taxon>
        <taxon>Bacillota</taxon>
        <taxon>Bacilli</taxon>
        <taxon>Bacillales</taxon>
        <taxon>Paenibacillaceae</taxon>
        <taxon>Paenibacillus</taxon>
    </lineage>
</organism>
<evidence type="ECO:0000256" key="2">
    <source>
        <dbReference type="ARBA" id="ARBA00023125"/>
    </source>
</evidence>
<sequence>MIIKKRHNQILEMMKIHKTLSIAEIAEKLQISEITARRDLEFLDNNTNLLVRIRGGAQWVEEQPEPNTAYLNDRYSDRFAKNQQEKIAIGKLAASLIKEDETIIIDAGSSAIQLAKHIDGRKRITAVVTAINVAEELEGKEGVVTVITGGVFRSSTTTLISPFIEQSLTSIYADKVFIGVAGVSLSHGFTDNDLLETDVKKILVNSGREIYWLVDSSKLGFIASFHISKILPNHTLITDQGISPQMKEDLGKLCRILVAERA</sequence>
<keyword evidence="1" id="KW-0805">Transcription regulation</keyword>
<dbReference type="InterPro" id="IPR014036">
    <property type="entry name" value="DeoR-like_C"/>
</dbReference>
<keyword evidence="2 5" id="KW-0238">DNA-binding</keyword>
<dbReference type="Proteomes" id="UP001652445">
    <property type="component" value="Unassembled WGS sequence"/>
</dbReference>
<protein>
    <submittedName>
        <fullName evidence="5">DeoR/GlpR family DNA-binding transcription regulator</fullName>
    </submittedName>
</protein>
<dbReference type="SMART" id="SM00420">
    <property type="entry name" value="HTH_DEOR"/>
    <property type="match status" value="1"/>
</dbReference>
<evidence type="ECO:0000256" key="1">
    <source>
        <dbReference type="ARBA" id="ARBA00023015"/>
    </source>
</evidence>
<evidence type="ECO:0000259" key="4">
    <source>
        <dbReference type="PROSITE" id="PS51000"/>
    </source>
</evidence>
<evidence type="ECO:0000313" key="6">
    <source>
        <dbReference type="Proteomes" id="UP001652445"/>
    </source>
</evidence>
<evidence type="ECO:0000313" key="5">
    <source>
        <dbReference type="EMBL" id="MCU6791208.1"/>
    </source>
</evidence>
<dbReference type="InterPro" id="IPR050313">
    <property type="entry name" value="Carb_Metab_HTH_regulators"/>
</dbReference>
<dbReference type="PROSITE" id="PS00894">
    <property type="entry name" value="HTH_DEOR_1"/>
    <property type="match status" value="1"/>
</dbReference>
<dbReference type="SMART" id="SM01134">
    <property type="entry name" value="DeoRC"/>
    <property type="match status" value="1"/>
</dbReference>
<dbReference type="InterPro" id="IPR036390">
    <property type="entry name" value="WH_DNA-bd_sf"/>
</dbReference>
<proteinExistence type="predicted"/>
<dbReference type="InterPro" id="IPR001034">
    <property type="entry name" value="DeoR_HTH"/>
</dbReference>
<keyword evidence="3" id="KW-0804">Transcription</keyword>
<comment type="caution">
    <text evidence="5">The sequence shown here is derived from an EMBL/GenBank/DDBJ whole genome shotgun (WGS) entry which is preliminary data.</text>
</comment>
<gene>
    <name evidence="5" type="ORF">OB236_03595</name>
</gene>
<dbReference type="PANTHER" id="PTHR30363">
    <property type="entry name" value="HTH-TYPE TRANSCRIPTIONAL REGULATOR SRLR-RELATED"/>
    <property type="match status" value="1"/>
</dbReference>
<dbReference type="Pfam" id="PF08220">
    <property type="entry name" value="HTH_DeoR"/>
    <property type="match status" value="1"/>
</dbReference>
<reference evidence="5 6" key="1">
    <citation type="submission" date="2022-09" db="EMBL/GenBank/DDBJ databases">
        <authorList>
            <person name="Han X.L."/>
            <person name="Wang Q."/>
            <person name="Lu T."/>
        </authorList>
    </citation>
    <scope>NUCLEOTIDE SEQUENCE [LARGE SCALE GENOMIC DNA]</scope>
    <source>
        <strain evidence="5 6">WQ 127069</strain>
    </source>
</reference>
<dbReference type="InterPro" id="IPR018356">
    <property type="entry name" value="Tscrpt_reg_HTH_DeoR_CS"/>
</dbReference>
<evidence type="ECO:0000256" key="3">
    <source>
        <dbReference type="ARBA" id="ARBA00023163"/>
    </source>
</evidence>
<dbReference type="EMBL" id="JAOQIO010000007">
    <property type="protein sequence ID" value="MCU6791208.1"/>
    <property type="molecule type" value="Genomic_DNA"/>
</dbReference>
<dbReference type="RefSeq" id="WP_076229458.1">
    <property type="nucleotide sequence ID" value="NZ_JAOQIO010000007.1"/>
</dbReference>
<dbReference type="SUPFAM" id="SSF46785">
    <property type="entry name" value="Winged helix' DNA-binding domain"/>
    <property type="match status" value="1"/>
</dbReference>
<dbReference type="SUPFAM" id="SSF100950">
    <property type="entry name" value="NagB/RpiA/CoA transferase-like"/>
    <property type="match status" value="1"/>
</dbReference>
<feature type="domain" description="HTH deoR-type" evidence="4">
    <location>
        <begin position="3"/>
        <end position="59"/>
    </location>
</feature>
<dbReference type="InterPro" id="IPR037171">
    <property type="entry name" value="NagB/RpiA_transferase-like"/>
</dbReference>
<dbReference type="PANTHER" id="PTHR30363:SF44">
    <property type="entry name" value="AGA OPERON TRANSCRIPTIONAL REPRESSOR-RELATED"/>
    <property type="match status" value="1"/>
</dbReference>
<dbReference type="PROSITE" id="PS51000">
    <property type="entry name" value="HTH_DEOR_2"/>
    <property type="match status" value="1"/>
</dbReference>
<keyword evidence="6" id="KW-1185">Reference proteome</keyword>
<dbReference type="GO" id="GO:0003677">
    <property type="term" value="F:DNA binding"/>
    <property type="evidence" value="ECO:0007669"/>
    <property type="project" value="UniProtKB-KW"/>
</dbReference>
<accession>A0ABT2U991</accession>
<dbReference type="Pfam" id="PF00455">
    <property type="entry name" value="DeoRC"/>
    <property type="match status" value="1"/>
</dbReference>